<organism evidence="1">
    <name type="scientific">Streptomyces sp. SID7958</name>
    <dbReference type="NCBI Taxonomy" id="2706093"/>
    <lineage>
        <taxon>Bacteria</taxon>
        <taxon>Bacillati</taxon>
        <taxon>Actinomycetota</taxon>
        <taxon>Actinomycetes</taxon>
        <taxon>Kitasatosporales</taxon>
        <taxon>Streptomycetaceae</taxon>
        <taxon>Streptomyces</taxon>
    </lineage>
</organism>
<feature type="non-terminal residue" evidence="1">
    <location>
        <position position="73"/>
    </location>
</feature>
<comment type="caution">
    <text evidence="1">The sequence shown here is derived from an EMBL/GenBank/DDBJ whole genome shotgun (WGS) entry which is preliminary data.</text>
</comment>
<sequence>EDGMAQGSEGQAWLARAEAEWLRVVSGPDVAAWERAVAAFGYGDAYERARSRLRYAEALLAAGRREEATAEVR</sequence>
<feature type="non-terminal residue" evidence="1">
    <location>
        <position position="1"/>
    </location>
</feature>
<dbReference type="RefSeq" id="WP_164339382.1">
    <property type="nucleotide sequence ID" value="NZ_JAAGMU010001797.1"/>
</dbReference>
<reference evidence="1" key="1">
    <citation type="submission" date="2020-01" db="EMBL/GenBank/DDBJ databases">
        <title>Insect and environment-associated Actinomycetes.</title>
        <authorList>
            <person name="Currrie C."/>
            <person name="Chevrette M."/>
            <person name="Carlson C."/>
            <person name="Stubbendieck R."/>
            <person name="Wendt-Pienkowski E."/>
        </authorList>
    </citation>
    <scope>NUCLEOTIDE SEQUENCE</scope>
    <source>
        <strain evidence="1">SID7958</strain>
    </source>
</reference>
<gene>
    <name evidence="1" type="ORF">G3I38_34825</name>
</gene>
<proteinExistence type="predicted"/>
<accession>A0A6G3UCK7</accession>
<evidence type="ECO:0008006" key="2">
    <source>
        <dbReference type="Google" id="ProtNLM"/>
    </source>
</evidence>
<protein>
    <recommendedName>
        <fullName evidence="2">LuxR family transcriptional regulator</fullName>
    </recommendedName>
</protein>
<evidence type="ECO:0000313" key="1">
    <source>
        <dbReference type="EMBL" id="NEC84271.1"/>
    </source>
</evidence>
<dbReference type="AlphaFoldDB" id="A0A6G3UCK7"/>
<name>A0A6G3UCK7_9ACTN</name>
<dbReference type="EMBL" id="JAAGMU010001797">
    <property type="protein sequence ID" value="NEC84271.1"/>
    <property type="molecule type" value="Genomic_DNA"/>
</dbReference>